<comment type="caution">
    <text evidence="2">The sequence shown here is derived from an EMBL/GenBank/DDBJ whole genome shotgun (WGS) entry which is preliminary data.</text>
</comment>
<dbReference type="RefSeq" id="WP_086745648.1">
    <property type="nucleotide sequence ID" value="NZ_MWPV01000007.1"/>
</dbReference>
<organism evidence="2 3">
    <name type="scientific">Pseudoalteromonas ulvae</name>
    <dbReference type="NCBI Taxonomy" id="107327"/>
    <lineage>
        <taxon>Bacteria</taxon>
        <taxon>Pseudomonadati</taxon>
        <taxon>Pseudomonadota</taxon>
        <taxon>Gammaproteobacteria</taxon>
        <taxon>Alteromonadales</taxon>
        <taxon>Pseudoalteromonadaceae</taxon>
        <taxon>Pseudoalteromonas</taxon>
    </lineage>
</organism>
<dbReference type="AlphaFoldDB" id="A0A2C9ZZE1"/>
<reference evidence="2 3" key="1">
    <citation type="submission" date="2017-02" db="EMBL/GenBank/DDBJ databases">
        <title>Pseudoalteromonas ulvae TC14 Genome.</title>
        <authorList>
            <person name="Molmeret M."/>
        </authorList>
    </citation>
    <scope>NUCLEOTIDE SEQUENCE [LARGE SCALE GENOMIC DNA]</scope>
    <source>
        <strain evidence="2">TC14</strain>
    </source>
</reference>
<keyword evidence="3" id="KW-1185">Reference proteome</keyword>
<name>A0A2C9ZZE1_PSEDV</name>
<evidence type="ECO:0000313" key="3">
    <source>
        <dbReference type="Proteomes" id="UP000194841"/>
    </source>
</evidence>
<evidence type="ECO:0000256" key="1">
    <source>
        <dbReference type="SAM" id="Phobius"/>
    </source>
</evidence>
<feature type="transmembrane region" description="Helical" evidence="1">
    <location>
        <begin position="58"/>
        <end position="84"/>
    </location>
</feature>
<protein>
    <submittedName>
        <fullName evidence="2">Uncharacterized protein</fullName>
    </submittedName>
</protein>
<evidence type="ECO:0000313" key="2">
    <source>
        <dbReference type="EMBL" id="OUL56134.1"/>
    </source>
</evidence>
<gene>
    <name evidence="2" type="ORF">B1199_18630</name>
</gene>
<dbReference type="Proteomes" id="UP000194841">
    <property type="component" value="Unassembled WGS sequence"/>
</dbReference>
<keyword evidence="1" id="KW-0812">Transmembrane</keyword>
<sequence>MSYVYLVTLAVVIALLARCFQKKAAQVTTLLLLPFVSIYCFSLIIERINPTQSNDAPMIMVGVIVTSLITSAMATVLLIAARFLKKEFV</sequence>
<proteinExistence type="predicted"/>
<dbReference type="EMBL" id="MWPV01000007">
    <property type="protein sequence ID" value="OUL56134.1"/>
    <property type="molecule type" value="Genomic_DNA"/>
</dbReference>
<keyword evidence="1" id="KW-1133">Transmembrane helix</keyword>
<accession>A0A2C9ZZE1</accession>
<keyword evidence="1" id="KW-0472">Membrane</keyword>
<feature type="transmembrane region" description="Helical" evidence="1">
    <location>
        <begin position="29"/>
        <end position="46"/>
    </location>
</feature>